<dbReference type="AlphaFoldDB" id="V5WNR5"/>
<dbReference type="PROSITE" id="PS50931">
    <property type="entry name" value="HTH_LYSR"/>
    <property type="match status" value="1"/>
</dbReference>
<proteinExistence type="inferred from homology"/>
<keyword evidence="3" id="KW-0238">DNA-binding</keyword>
<dbReference type="SUPFAM" id="SSF46785">
    <property type="entry name" value="Winged helix' DNA-binding domain"/>
    <property type="match status" value="1"/>
</dbReference>
<dbReference type="Pfam" id="PF00126">
    <property type="entry name" value="HTH_1"/>
    <property type="match status" value="1"/>
</dbReference>
<organism evidence="7 8">
    <name type="scientific">Salinispira pacifica</name>
    <dbReference type="NCBI Taxonomy" id="1307761"/>
    <lineage>
        <taxon>Bacteria</taxon>
        <taxon>Pseudomonadati</taxon>
        <taxon>Spirochaetota</taxon>
        <taxon>Spirochaetia</taxon>
        <taxon>Spirochaetales</taxon>
        <taxon>Spirochaetaceae</taxon>
        <taxon>Salinispira</taxon>
    </lineage>
</organism>
<dbReference type="InterPro" id="IPR036390">
    <property type="entry name" value="WH_DNA-bd_sf"/>
</dbReference>
<feature type="domain" description="HTH lysR-type" evidence="6">
    <location>
        <begin position="1"/>
        <end position="58"/>
    </location>
</feature>
<dbReference type="eggNOG" id="COG0583">
    <property type="taxonomic scope" value="Bacteria"/>
</dbReference>
<evidence type="ECO:0000256" key="5">
    <source>
        <dbReference type="ARBA" id="ARBA00023163"/>
    </source>
</evidence>
<dbReference type="InterPro" id="IPR005119">
    <property type="entry name" value="LysR_subst-bd"/>
</dbReference>
<evidence type="ECO:0000313" key="7">
    <source>
        <dbReference type="EMBL" id="AHC16711.1"/>
    </source>
</evidence>
<dbReference type="Gene3D" id="3.40.190.10">
    <property type="entry name" value="Periplasmic binding protein-like II"/>
    <property type="match status" value="2"/>
</dbReference>
<dbReference type="InterPro" id="IPR000847">
    <property type="entry name" value="LysR_HTH_N"/>
</dbReference>
<dbReference type="PATRIC" id="fig|1307761.3.peg.3362"/>
<accession>V5WNR5</accession>
<dbReference type="FunFam" id="1.10.10.10:FF:000001">
    <property type="entry name" value="LysR family transcriptional regulator"/>
    <property type="match status" value="1"/>
</dbReference>
<dbReference type="EMBL" id="CP006939">
    <property type="protein sequence ID" value="AHC16711.1"/>
    <property type="molecule type" value="Genomic_DNA"/>
</dbReference>
<gene>
    <name evidence="7" type="ORF">L21SP2_3373</name>
</gene>
<evidence type="ECO:0000256" key="1">
    <source>
        <dbReference type="ARBA" id="ARBA00009437"/>
    </source>
</evidence>
<evidence type="ECO:0000313" key="8">
    <source>
        <dbReference type="Proteomes" id="UP000018680"/>
    </source>
</evidence>
<evidence type="ECO:0000256" key="3">
    <source>
        <dbReference type="ARBA" id="ARBA00023125"/>
    </source>
</evidence>
<dbReference type="HOGENOM" id="CLU_039613_6_4_12"/>
<dbReference type="RefSeq" id="WP_024269599.1">
    <property type="nucleotide sequence ID" value="NC_023035.1"/>
</dbReference>
<dbReference type="PRINTS" id="PR00039">
    <property type="entry name" value="HTHLYSR"/>
</dbReference>
<dbReference type="PANTHER" id="PTHR30346">
    <property type="entry name" value="TRANSCRIPTIONAL DUAL REGULATOR HCAR-RELATED"/>
    <property type="match status" value="1"/>
</dbReference>
<sequence length="307" mass="34554">MNIRDIEYFQAVAQLGQFRAAALRCNVSQPTLSGQIKKLEEELGHPLFERHTRSVLLTDFGSEALQVAEKILRGVQELEQKANAARDPYSGTLRVGIFPTLGPWLFPRIARKISETYPDLEIYLLEEQSAELQAKLANGELDCAFLALPQEEAQNCVVPIFRESFVVAVPSRHPWGQREEIAVKDLDGQEMLLLSDGHCFRDQALDLCLRYGAREREKYRATGIETLRQMVRMGTGITLIPQLAVPSKPEEGISYIPVADADFGRDIALLYRRTHPRLNLLNELAELISSYCLGSMSLRPLENGCIE</sequence>
<evidence type="ECO:0000259" key="6">
    <source>
        <dbReference type="PROSITE" id="PS50931"/>
    </source>
</evidence>
<dbReference type="OrthoDB" id="9803735at2"/>
<dbReference type="STRING" id="1307761.L21SP2_3373"/>
<name>V5WNR5_9SPIO</name>
<dbReference type="GO" id="GO:0032993">
    <property type="term" value="C:protein-DNA complex"/>
    <property type="evidence" value="ECO:0007669"/>
    <property type="project" value="TreeGrafter"/>
</dbReference>
<dbReference type="PANTHER" id="PTHR30346:SF26">
    <property type="entry name" value="HYDROGEN PEROXIDE-INDUCIBLE GENES ACTIVATOR"/>
    <property type="match status" value="1"/>
</dbReference>
<dbReference type="CDD" id="cd08411">
    <property type="entry name" value="PBP2_OxyR"/>
    <property type="match status" value="1"/>
</dbReference>
<dbReference type="Pfam" id="PF03466">
    <property type="entry name" value="LysR_substrate"/>
    <property type="match status" value="1"/>
</dbReference>
<evidence type="ECO:0000256" key="4">
    <source>
        <dbReference type="ARBA" id="ARBA00023159"/>
    </source>
</evidence>
<reference evidence="7 8" key="1">
    <citation type="journal article" date="2015" name="Stand. Genomic Sci.">
        <title>Complete genome sequence and description of Salinispira pacifica gen. nov., sp. nov., a novel spirochaete isolated form a hypersaline microbial mat.</title>
        <authorList>
            <person name="Ben Hania W."/>
            <person name="Joseph M."/>
            <person name="Schumann P."/>
            <person name="Bunk B."/>
            <person name="Fiebig A."/>
            <person name="Sproer C."/>
            <person name="Klenk H.P."/>
            <person name="Fardeau M.L."/>
            <person name="Spring S."/>
        </authorList>
    </citation>
    <scope>NUCLEOTIDE SEQUENCE [LARGE SCALE GENOMIC DNA]</scope>
    <source>
        <strain evidence="7 8">L21-RPul-D2</strain>
    </source>
</reference>
<keyword evidence="8" id="KW-1185">Reference proteome</keyword>
<dbReference type="Gene3D" id="1.10.10.10">
    <property type="entry name" value="Winged helix-like DNA-binding domain superfamily/Winged helix DNA-binding domain"/>
    <property type="match status" value="1"/>
</dbReference>
<comment type="similarity">
    <text evidence="1">Belongs to the LysR transcriptional regulatory family.</text>
</comment>
<keyword evidence="4" id="KW-0010">Activator</keyword>
<dbReference type="GO" id="GO:0003700">
    <property type="term" value="F:DNA-binding transcription factor activity"/>
    <property type="evidence" value="ECO:0007669"/>
    <property type="project" value="InterPro"/>
</dbReference>
<protein>
    <submittedName>
        <fullName evidence="7">Hydrogen peroxide-inducible genes activator</fullName>
    </submittedName>
</protein>
<dbReference type="KEGG" id="slr:L21SP2_3373"/>
<keyword evidence="2" id="KW-0805">Transcription regulation</keyword>
<dbReference type="SUPFAM" id="SSF53850">
    <property type="entry name" value="Periplasmic binding protein-like II"/>
    <property type="match status" value="1"/>
</dbReference>
<evidence type="ECO:0000256" key="2">
    <source>
        <dbReference type="ARBA" id="ARBA00023015"/>
    </source>
</evidence>
<dbReference type="InterPro" id="IPR036388">
    <property type="entry name" value="WH-like_DNA-bd_sf"/>
</dbReference>
<dbReference type="Proteomes" id="UP000018680">
    <property type="component" value="Chromosome"/>
</dbReference>
<dbReference type="GO" id="GO:0003677">
    <property type="term" value="F:DNA binding"/>
    <property type="evidence" value="ECO:0007669"/>
    <property type="project" value="UniProtKB-KW"/>
</dbReference>
<keyword evidence="5" id="KW-0804">Transcription</keyword>